<evidence type="ECO:0000313" key="1">
    <source>
        <dbReference type="EMBL" id="BDU16512.1"/>
    </source>
</evidence>
<name>A0ABM8DD43_9GAMM</name>
<dbReference type="EMBL" id="AP027041">
    <property type="protein sequence ID" value="BDU16512.1"/>
    <property type="molecule type" value="Genomic_DNA"/>
</dbReference>
<evidence type="ECO:0000313" key="2">
    <source>
        <dbReference type="Proteomes" id="UP001317822"/>
    </source>
</evidence>
<organism evidence="1 2">
    <name type="scientific">Lysobacter auxotrophicus</name>
    <dbReference type="NCBI Taxonomy" id="2992573"/>
    <lineage>
        <taxon>Bacteria</taxon>
        <taxon>Pseudomonadati</taxon>
        <taxon>Pseudomonadota</taxon>
        <taxon>Gammaproteobacteria</taxon>
        <taxon>Lysobacterales</taxon>
        <taxon>Lysobacteraceae</taxon>
        <taxon>Lysobacter</taxon>
    </lineage>
</organism>
<accession>A0ABM8DD43</accession>
<gene>
    <name evidence="1" type="ORF">LA521A_17130</name>
</gene>
<reference evidence="1 2" key="1">
    <citation type="journal article" date="2023" name="Int. J. Syst. Evol. Microbiol.">
        <title>Physiological and genomic analyses of cobalamin (vitamin B12)-auxotrophy of Lysobacter auxotrophicus sp. nov., a methionine-auxotrophic chitinolytic bacterium isolated from chitin-treated soil.</title>
        <authorList>
            <person name="Saito A."/>
            <person name="Dohra H."/>
            <person name="Hamada M."/>
            <person name="Moriuchi R."/>
            <person name="Kotsuchibashi Y."/>
            <person name="Mori K."/>
        </authorList>
    </citation>
    <scope>NUCLEOTIDE SEQUENCE [LARGE SCALE GENOMIC DNA]</scope>
    <source>
        <strain evidence="1 2">5-21a</strain>
    </source>
</reference>
<dbReference type="Proteomes" id="UP001317822">
    <property type="component" value="Chromosome"/>
</dbReference>
<protein>
    <submittedName>
        <fullName evidence="1">Uncharacterized protein</fullName>
    </submittedName>
</protein>
<sequence length="133" mass="14419">MSLCGREGAAYEMGRGMYRTLLVVALLVAASNALGSESMCDRIDPAMRFIGPDISPAELEQIGRDLAASNPAAPQVPFASANKNWHWLRAQFREGDRIVAFESPPGHDGLPFAWGYALLRGECVVGLLTTRRA</sequence>
<keyword evidence="2" id="KW-1185">Reference proteome</keyword>
<proteinExistence type="predicted"/>